<name>A0AAV9ZRA9_9AGAR</name>
<proteinExistence type="predicted"/>
<dbReference type="Proteomes" id="UP001362999">
    <property type="component" value="Unassembled WGS sequence"/>
</dbReference>
<keyword evidence="2" id="KW-1185">Reference proteome</keyword>
<sequence length="387" mass="43288">MSEIFALLPRPSRSAVLQVSTVFMVTAEATKTLWTDLDFGPASEEQDLVAAGQWMKRSGSLLLNVIIRRDPARVDHLNSPPLMRLGQILQIISLAPHRIRELTFQGPHTDAETAHDFLLMHSFPSLLSLTIKLETHWITIVVFGPTGGIRAPPLQFKEALESSPNLERLGFIRELLGMDRQDLSGLTVVLPALTTLAFHNTPPSLLYPLLSAFDMDNFTTILIALSTGDGQDGDYPTQLIATLHDPLIASRIRSLTIKSLAYPCEPSFFAPFTALQTLALDFSGSLPREYWTALADPACGGPERLPDLRNLQLVNVQPAQAQEIVMLRRNENQADLRCLELHLFRLDALHARRRQWSAWLQAKVSTFSIYDIADARTYRQNRGFFAL</sequence>
<organism evidence="1 2">
    <name type="scientific">Favolaschia claudopus</name>
    <dbReference type="NCBI Taxonomy" id="2862362"/>
    <lineage>
        <taxon>Eukaryota</taxon>
        <taxon>Fungi</taxon>
        <taxon>Dikarya</taxon>
        <taxon>Basidiomycota</taxon>
        <taxon>Agaricomycotina</taxon>
        <taxon>Agaricomycetes</taxon>
        <taxon>Agaricomycetidae</taxon>
        <taxon>Agaricales</taxon>
        <taxon>Marasmiineae</taxon>
        <taxon>Mycenaceae</taxon>
        <taxon>Favolaschia</taxon>
    </lineage>
</organism>
<dbReference type="AlphaFoldDB" id="A0AAV9ZRA9"/>
<gene>
    <name evidence="1" type="ORF">R3P38DRAFT_3092673</name>
</gene>
<comment type="caution">
    <text evidence="1">The sequence shown here is derived from an EMBL/GenBank/DDBJ whole genome shotgun (WGS) entry which is preliminary data.</text>
</comment>
<accession>A0AAV9ZRA9</accession>
<evidence type="ECO:0008006" key="3">
    <source>
        <dbReference type="Google" id="ProtNLM"/>
    </source>
</evidence>
<reference evidence="1 2" key="1">
    <citation type="journal article" date="2024" name="J Genomics">
        <title>Draft genome sequencing and assembly of Favolaschia claudopus CIRM-BRFM 2984 isolated from oak limbs.</title>
        <authorList>
            <person name="Navarro D."/>
            <person name="Drula E."/>
            <person name="Chaduli D."/>
            <person name="Cazenave R."/>
            <person name="Ahrendt S."/>
            <person name="Wang J."/>
            <person name="Lipzen A."/>
            <person name="Daum C."/>
            <person name="Barry K."/>
            <person name="Grigoriev I.V."/>
            <person name="Favel A."/>
            <person name="Rosso M.N."/>
            <person name="Martin F."/>
        </authorList>
    </citation>
    <scope>NUCLEOTIDE SEQUENCE [LARGE SCALE GENOMIC DNA]</scope>
    <source>
        <strain evidence="1 2">CIRM-BRFM 2984</strain>
    </source>
</reference>
<evidence type="ECO:0000313" key="1">
    <source>
        <dbReference type="EMBL" id="KAK6988952.1"/>
    </source>
</evidence>
<dbReference type="EMBL" id="JAWWNJ010000118">
    <property type="protein sequence ID" value="KAK6988952.1"/>
    <property type="molecule type" value="Genomic_DNA"/>
</dbReference>
<protein>
    <recommendedName>
        <fullName evidence="3">F-box domain-containing protein</fullName>
    </recommendedName>
</protein>
<evidence type="ECO:0000313" key="2">
    <source>
        <dbReference type="Proteomes" id="UP001362999"/>
    </source>
</evidence>